<keyword evidence="3" id="KW-1185">Reference proteome</keyword>
<evidence type="ECO:0000313" key="3">
    <source>
        <dbReference type="Proteomes" id="UP000324222"/>
    </source>
</evidence>
<dbReference type="EMBL" id="VSRR010124000">
    <property type="protein sequence ID" value="MPD00700.1"/>
    <property type="molecule type" value="Genomic_DNA"/>
</dbReference>
<reference evidence="2 3" key="1">
    <citation type="submission" date="2019-05" db="EMBL/GenBank/DDBJ databases">
        <title>Another draft genome of Portunus trituberculatus and its Hox gene families provides insights of decapod evolution.</title>
        <authorList>
            <person name="Jeong J.-H."/>
            <person name="Song I."/>
            <person name="Kim S."/>
            <person name="Choi T."/>
            <person name="Kim D."/>
            <person name="Ryu S."/>
            <person name="Kim W."/>
        </authorList>
    </citation>
    <scope>NUCLEOTIDE SEQUENCE [LARGE SCALE GENOMIC DNA]</scope>
    <source>
        <tissue evidence="2">Muscle</tissue>
    </source>
</reference>
<proteinExistence type="predicted"/>
<feature type="compositionally biased region" description="Acidic residues" evidence="1">
    <location>
        <begin position="33"/>
        <end position="48"/>
    </location>
</feature>
<name>A0A5B7K156_PORTR</name>
<protein>
    <submittedName>
        <fullName evidence="2">Uncharacterized protein</fullName>
    </submittedName>
</protein>
<evidence type="ECO:0000313" key="2">
    <source>
        <dbReference type="EMBL" id="MPD00700.1"/>
    </source>
</evidence>
<accession>A0A5B7K156</accession>
<feature type="compositionally biased region" description="Basic and acidic residues" evidence="1">
    <location>
        <begin position="49"/>
        <end position="70"/>
    </location>
</feature>
<evidence type="ECO:0000256" key="1">
    <source>
        <dbReference type="SAM" id="MobiDB-lite"/>
    </source>
</evidence>
<comment type="caution">
    <text evidence="2">The sequence shown here is derived from an EMBL/GenBank/DDBJ whole genome shotgun (WGS) entry which is preliminary data.</text>
</comment>
<gene>
    <name evidence="2" type="ORF">E2C01_096192</name>
</gene>
<dbReference type="AlphaFoldDB" id="A0A5B7K156"/>
<dbReference type="Proteomes" id="UP000324222">
    <property type="component" value="Unassembled WGS sequence"/>
</dbReference>
<organism evidence="2 3">
    <name type="scientific">Portunus trituberculatus</name>
    <name type="common">Swimming crab</name>
    <name type="synonym">Neptunus trituberculatus</name>
    <dbReference type="NCBI Taxonomy" id="210409"/>
    <lineage>
        <taxon>Eukaryota</taxon>
        <taxon>Metazoa</taxon>
        <taxon>Ecdysozoa</taxon>
        <taxon>Arthropoda</taxon>
        <taxon>Crustacea</taxon>
        <taxon>Multicrustacea</taxon>
        <taxon>Malacostraca</taxon>
        <taxon>Eumalacostraca</taxon>
        <taxon>Eucarida</taxon>
        <taxon>Decapoda</taxon>
        <taxon>Pleocyemata</taxon>
        <taxon>Brachyura</taxon>
        <taxon>Eubrachyura</taxon>
        <taxon>Portunoidea</taxon>
        <taxon>Portunidae</taxon>
        <taxon>Portuninae</taxon>
        <taxon>Portunus</taxon>
    </lineage>
</organism>
<feature type="region of interest" description="Disordered" evidence="1">
    <location>
        <begin position="33"/>
        <end position="70"/>
    </location>
</feature>
<sequence length="70" mass="8470">MPSEADWCKNNAGLESVALINYWNGQFKHCISEEEEKEEEEEEEEEEEQRYPEKKEEEDKEDKSKRERMG</sequence>